<feature type="binding site" description="in other chain" evidence="8">
    <location>
        <position position="237"/>
    </location>
    <ligand>
        <name>IMP</name>
        <dbReference type="ChEBI" id="CHEBI:58053"/>
        <note>ligand shared between dimeric partners</note>
    </ligand>
</feature>
<dbReference type="InterPro" id="IPR018220">
    <property type="entry name" value="Adenylosuccin_syn_GTP-bd"/>
</dbReference>
<keyword evidence="3 8" id="KW-0479">Metal-binding</keyword>
<feature type="binding site" evidence="8">
    <location>
        <position position="13"/>
    </location>
    <ligand>
        <name>Mg(2+)</name>
        <dbReference type="ChEBI" id="CHEBI:18420"/>
    </ligand>
</feature>
<dbReference type="UniPathway" id="UPA00075">
    <property type="reaction ID" value="UER00335"/>
</dbReference>
<feature type="active site" description="Proton acceptor" evidence="8">
    <location>
        <position position="13"/>
    </location>
</feature>
<dbReference type="NCBIfam" id="NF002223">
    <property type="entry name" value="PRK01117.1"/>
    <property type="match status" value="1"/>
</dbReference>
<dbReference type="InterPro" id="IPR042110">
    <property type="entry name" value="Adenylosuccinate_synth_dom2"/>
</dbReference>
<comment type="similarity">
    <text evidence="8 9">Belongs to the adenylosuccinate synthetase family.</text>
</comment>
<feature type="binding site" evidence="8">
    <location>
        <begin position="297"/>
        <end position="303"/>
    </location>
    <ligand>
        <name>substrate</name>
    </ligand>
</feature>
<evidence type="ECO:0000256" key="7">
    <source>
        <dbReference type="ARBA" id="ARBA00023134"/>
    </source>
</evidence>
<dbReference type="NCBIfam" id="TIGR00184">
    <property type="entry name" value="purA"/>
    <property type="match status" value="1"/>
</dbReference>
<evidence type="ECO:0000313" key="11">
    <source>
        <dbReference type="Proteomes" id="UP000460298"/>
    </source>
</evidence>
<evidence type="ECO:0000256" key="3">
    <source>
        <dbReference type="ARBA" id="ARBA00022723"/>
    </source>
</evidence>
<comment type="pathway">
    <text evidence="8 9">Purine metabolism; AMP biosynthesis via de novo pathway; AMP from IMP: step 1/2.</text>
</comment>
<dbReference type="GO" id="GO:0005525">
    <property type="term" value="F:GTP binding"/>
    <property type="evidence" value="ECO:0007669"/>
    <property type="project" value="UniProtKB-UniRule"/>
</dbReference>
<dbReference type="Proteomes" id="UP000460298">
    <property type="component" value="Unassembled WGS sequence"/>
</dbReference>
<dbReference type="Pfam" id="PF00709">
    <property type="entry name" value="Adenylsucc_synt"/>
    <property type="match status" value="1"/>
</dbReference>
<evidence type="ECO:0000256" key="2">
    <source>
        <dbReference type="ARBA" id="ARBA00022598"/>
    </source>
</evidence>
<dbReference type="InterPro" id="IPR027417">
    <property type="entry name" value="P-loop_NTPase"/>
</dbReference>
<dbReference type="PROSITE" id="PS01266">
    <property type="entry name" value="ADENYLOSUCCIN_SYN_1"/>
    <property type="match status" value="1"/>
</dbReference>
<evidence type="ECO:0000256" key="5">
    <source>
        <dbReference type="ARBA" id="ARBA00022755"/>
    </source>
</evidence>
<dbReference type="GO" id="GO:0005737">
    <property type="term" value="C:cytoplasm"/>
    <property type="evidence" value="ECO:0007669"/>
    <property type="project" value="UniProtKB-SubCell"/>
</dbReference>
<name>A0A833LWY6_9LEPT</name>
<comment type="subcellular location">
    <subcellularLocation>
        <location evidence="8">Cytoplasm</location>
    </subcellularLocation>
</comment>
<feature type="binding site" evidence="8">
    <location>
        <position position="303"/>
    </location>
    <ligand>
        <name>GTP</name>
        <dbReference type="ChEBI" id="CHEBI:37565"/>
    </ligand>
</feature>
<keyword evidence="4 8" id="KW-0547">Nucleotide-binding</keyword>
<dbReference type="PANTHER" id="PTHR11846:SF0">
    <property type="entry name" value="ADENYLOSUCCINATE SYNTHETASE"/>
    <property type="match status" value="1"/>
</dbReference>
<comment type="caution">
    <text evidence="10">The sequence shown here is derived from an EMBL/GenBank/DDBJ whole genome shotgun (WGS) entry which is preliminary data.</text>
</comment>
<feature type="binding site" description="in other chain" evidence="8">
    <location>
        <position position="301"/>
    </location>
    <ligand>
        <name>IMP</name>
        <dbReference type="ChEBI" id="CHEBI:58053"/>
        <note>ligand shared between dimeric partners</note>
    </ligand>
</feature>
<protein>
    <recommendedName>
        <fullName evidence="8 9">Adenylosuccinate synthetase</fullName>
        <shortName evidence="8">AMPSase</shortName>
        <shortName evidence="8">AdSS</shortName>
        <ecNumber evidence="8 9">6.3.4.4</ecNumber>
    </recommendedName>
    <alternativeName>
        <fullName evidence="8">IMP--aspartate ligase</fullName>
    </alternativeName>
</protein>
<evidence type="ECO:0000256" key="9">
    <source>
        <dbReference type="RuleBase" id="RU000520"/>
    </source>
</evidence>
<proteinExistence type="inferred from homology"/>
<dbReference type="CDD" id="cd03108">
    <property type="entry name" value="AdSS"/>
    <property type="match status" value="1"/>
</dbReference>
<evidence type="ECO:0000256" key="1">
    <source>
        <dbReference type="ARBA" id="ARBA00011738"/>
    </source>
</evidence>
<feature type="binding site" evidence="8">
    <location>
        <position position="40"/>
    </location>
    <ligand>
        <name>Mg(2+)</name>
        <dbReference type="ChEBI" id="CHEBI:18420"/>
    </ligand>
</feature>
<feature type="binding site" description="in other chain" evidence="8">
    <location>
        <position position="222"/>
    </location>
    <ligand>
        <name>IMP</name>
        <dbReference type="ChEBI" id="CHEBI:58053"/>
        <note>ligand shared between dimeric partners</note>
    </ligand>
</feature>
<feature type="binding site" evidence="8">
    <location>
        <position position="143"/>
    </location>
    <ligand>
        <name>IMP</name>
        <dbReference type="ChEBI" id="CHEBI:58053"/>
        <note>ligand shared between dimeric partners</note>
    </ligand>
</feature>
<keyword evidence="6 8" id="KW-0460">Magnesium</keyword>
<accession>A0A833LWY6</accession>
<evidence type="ECO:0000256" key="6">
    <source>
        <dbReference type="ARBA" id="ARBA00022842"/>
    </source>
</evidence>
<dbReference type="GO" id="GO:0000287">
    <property type="term" value="F:magnesium ion binding"/>
    <property type="evidence" value="ECO:0007669"/>
    <property type="project" value="UniProtKB-UniRule"/>
</dbReference>
<keyword evidence="5 8" id="KW-0658">Purine biosynthesis</keyword>
<reference evidence="10 11" key="1">
    <citation type="submission" date="2019-10" db="EMBL/GenBank/DDBJ databases">
        <title>Extracellular Electron Transfer in a Candidatus Methanoperedens spp. Enrichment Culture.</title>
        <authorList>
            <person name="Berger S."/>
            <person name="Rangel Shaw D."/>
            <person name="Berben T."/>
            <person name="In 'T Zandt M."/>
            <person name="Frank J."/>
            <person name="Reimann J."/>
            <person name="Jetten M.S.M."/>
            <person name="Welte C.U."/>
        </authorList>
    </citation>
    <scope>NUCLEOTIDE SEQUENCE [LARGE SCALE GENOMIC DNA]</scope>
    <source>
        <strain evidence="10">SB12</strain>
    </source>
</reference>
<evidence type="ECO:0000256" key="8">
    <source>
        <dbReference type="HAMAP-Rule" id="MF_00011"/>
    </source>
</evidence>
<dbReference type="FunFam" id="1.10.300.10:FF:000001">
    <property type="entry name" value="Adenylosuccinate synthetase"/>
    <property type="match status" value="1"/>
</dbReference>
<dbReference type="InterPro" id="IPR042111">
    <property type="entry name" value="Adenylosuccinate_synth_dom3"/>
</dbReference>
<feature type="binding site" description="in other chain" evidence="8">
    <location>
        <position position="129"/>
    </location>
    <ligand>
        <name>IMP</name>
        <dbReference type="ChEBI" id="CHEBI:58053"/>
        <note>ligand shared between dimeric partners</note>
    </ligand>
</feature>
<comment type="catalytic activity">
    <reaction evidence="8 9">
        <text>IMP + L-aspartate + GTP = N(6)-(1,2-dicarboxyethyl)-AMP + GDP + phosphate + 2 H(+)</text>
        <dbReference type="Rhea" id="RHEA:15753"/>
        <dbReference type="ChEBI" id="CHEBI:15378"/>
        <dbReference type="ChEBI" id="CHEBI:29991"/>
        <dbReference type="ChEBI" id="CHEBI:37565"/>
        <dbReference type="ChEBI" id="CHEBI:43474"/>
        <dbReference type="ChEBI" id="CHEBI:57567"/>
        <dbReference type="ChEBI" id="CHEBI:58053"/>
        <dbReference type="ChEBI" id="CHEBI:58189"/>
        <dbReference type="EC" id="6.3.4.4"/>
    </reaction>
</comment>
<dbReference type="EC" id="6.3.4.4" evidence="8 9"/>
<feature type="active site" description="Proton donor" evidence="8">
    <location>
        <position position="41"/>
    </location>
</feature>
<feature type="binding site" evidence="8">
    <location>
        <begin position="409"/>
        <end position="411"/>
    </location>
    <ligand>
        <name>GTP</name>
        <dbReference type="ChEBI" id="CHEBI:37565"/>
    </ligand>
</feature>
<comment type="function">
    <text evidence="8">Plays an important role in the de novo pathway of purine nucleotide biosynthesis. Catalyzes the first committed step in the biosynthesis of AMP from IMP.</text>
</comment>
<dbReference type="FunFam" id="3.90.170.10:FF:000001">
    <property type="entry name" value="Adenylosuccinate synthetase"/>
    <property type="match status" value="1"/>
</dbReference>
<organism evidence="10 11">
    <name type="scientific">Leptonema illini</name>
    <dbReference type="NCBI Taxonomy" id="183"/>
    <lineage>
        <taxon>Bacteria</taxon>
        <taxon>Pseudomonadati</taxon>
        <taxon>Spirochaetota</taxon>
        <taxon>Spirochaetia</taxon>
        <taxon>Leptospirales</taxon>
        <taxon>Leptospiraceae</taxon>
        <taxon>Leptonema</taxon>
    </lineage>
</organism>
<comment type="subunit">
    <text evidence="1 8">Homodimer.</text>
</comment>
<feature type="binding site" evidence="8">
    <location>
        <begin position="40"/>
        <end position="42"/>
    </location>
    <ligand>
        <name>GTP</name>
        <dbReference type="ChEBI" id="CHEBI:37565"/>
    </ligand>
</feature>
<dbReference type="Gene3D" id="1.10.300.10">
    <property type="entry name" value="Adenylosuccinate Synthetase, subunit A, domain 2"/>
    <property type="match status" value="1"/>
</dbReference>
<keyword evidence="2 8" id="KW-0436">Ligase</keyword>
<dbReference type="HAMAP" id="MF_00011">
    <property type="entry name" value="Adenylosucc_synth"/>
    <property type="match status" value="1"/>
</dbReference>
<sequence>MSASLVVGAQWGDEGKAKVIDYLSEKIDIIVRYQGGANAGHTVCVDNRKFVFHLIPSGILYPNAVCVLGNGVVIDPDAFISELESLEREGIAASDRILISDGSHIVLPYHRLVDEAREKAAGGNKIGTTKRGIGFCYADKVSRTGLRIGDLYSGLEERLKYIVELKNQELVNLHGLAPVSYDSLLAELKEFAARIKPMVVNTVIYLNDALKSGKTVLLEGAQGTALDIDFGTYPFVTSSNTTTGGAIAGSGISFQHLNEVYGIAKAYLTRVGEGPFPTELHGDEGEKLRQEGREYGATTGRPRRCGWFDTELIRHAARVNGLTGIVLTKIDILSIYDKIPVAVAYKRDGQTLPGFPTLGLERVEPVYEYLPGWNTDISGARSWDDLPPNCQSYIRKLEELTGVPIRFVSVGPNREQTIKLA</sequence>
<feature type="binding site" description="in other chain" evidence="8">
    <location>
        <begin position="13"/>
        <end position="16"/>
    </location>
    <ligand>
        <name>IMP</name>
        <dbReference type="ChEBI" id="CHEBI:58053"/>
        <note>ligand shared between dimeric partners</note>
    </ligand>
</feature>
<keyword evidence="8" id="KW-0963">Cytoplasm</keyword>
<feature type="binding site" evidence="8">
    <location>
        <begin position="12"/>
        <end position="18"/>
    </location>
    <ligand>
        <name>GTP</name>
        <dbReference type="ChEBI" id="CHEBI:37565"/>
    </ligand>
</feature>
<dbReference type="PANTHER" id="PTHR11846">
    <property type="entry name" value="ADENYLOSUCCINATE SYNTHETASE"/>
    <property type="match status" value="1"/>
</dbReference>
<feature type="binding site" description="in other chain" evidence="8">
    <location>
        <begin position="38"/>
        <end position="41"/>
    </location>
    <ligand>
        <name>IMP</name>
        <dbReference type="ChEBI" id="CHEBI:58053"/>
        <note>ligand shared between dimeric partners</note>
    </ligand>
</feature>
<dbReference type="GO" id="GO:0044208">
    <property type="term" value="P:'de novo' AMP biosynthetic process"/>
    <property type="evidence" value="ECO:0007669"/>
    <property type="project" value="UniProtKB-UniRule"/>
</dbReference>
<dbReference type="Gene3D" id="3.90.170.10">
    <property type="entry name" value="Adenylosuccinate Synthetase, subunit A, domain 3"/>
    <property type="match status" value="1"/>
</dbReference>
<dbReference type="SMART" id="SM00788">
    <property type="entry name" value="Adenylsucc_synt"/>
    <property type="match status" value="1"/>
</dbReference>
<dbReference type="SUPFAM" id="SSF52540">
    <property type="entry name" value="P-loop containing nucleoside triphosphate hydrolases"/>
    <property type="match status" value="1"/>
</dbReference>
<feature type="binding site" evidence="8">
    <location>
        <begin position="329"/>
        <end position="331"/>
    </location>
    <ligand>
        <name>GTP</name>
        <dbReference type="ChEBI" id="CHEBI:37565"/>
    </ligand>
</feature>
<dbReference type="GO" id="GO:0046040">
    <property type="term" value="P:IMP metabolic process"/>
    <property type="evidence" value="ECO:0007669"/>
    <property type="project" value="TreeGrafter"/>
</dbReference>
<evidence type="ECO:0000313" key="10">
    <source>
        <dbReference type="EMBL" id="KAB2932337.1"/>
    </source>
</evidence>
<comment type="cofactor">
    <cofactor evidence="8">
        <name>Mg(2+)</name>
        <dbReference type="ChEBI" id="CHEBI:18420"/>
    </cofactor>
    <text evidence="8">Binds 1 Mg(2+) ion per subunit.</text>
</comment>
<dbReference type="Gene3D" id="3.40.440.10">
    <property type="entry name" value="Adenylosuccinate Synthetase, subunit A, domain 1"/>
    <property type="match status" value="1"/>
</dbReference>
<keyword evidence="7 8" id="KW-0342">GTP-binding</keyword>
<dbReference type="InterPro" id="IPR042109">
    <property type="entry name" value="Adenylosuccinate_synth_dom1"/>
</dbReference>
<gene>
    <name evidence="8" type="primary">purA</name>
    <name evidence="10" type="ORF">F9K24_10440</name>
</gene>
<dbReference type="InterPro" id="IPR001114">
    <property type="entry name" value="Adenylosuccinate_synthetase"/>
</dbReference>
<evidence type="ECO:0000256" key="4">
    <source>
        <dbReference type="ARBA" id="ARBA00022741"/>
    </source>
</evidence>
<dbReference type="AlphaFoldDB" id="A0A833LWY6"/>
<dbReference type="GO" id="GO:0004019">
    <property type="term" value="F:adenylosuccinate synthase activity"/>
    <property type="evidence" value="ECO:0007669"/>
    <property type="project" value="UniProtKB-UniRule"/>
</dbReference>
<dbReference type="EMBL" id="WBUI01000009">
    <property type="protein sequence ID" value="KAB2932337.1"/>
    <property type="molecule type" value="Genomic_DNA"/>
</dbReference>